<evidence type="ECO:0000313" key="4">
    <source>
        <dbReference type="EMBL" id="AQY50587.1"/>
    </source>
</evidence>
<keyword evidence="1" id="KW-0479">Metal-binding</keyword>
<dbReference type="GO" id="GO:0046872">
    <property type="term" value="F:metal ion binding"/>
    <property type="evidence" value="ECO:0007669"/>
    <property type="project" value="UniProtKB-KW"/>
</dbReference>
<dbReference type="InterPro" id="IPR029052">
    <property type="entry name" value="Metallo-depent_PP-like"/>
</dbReference>
<reference evidence="5" key="1">
    <citation type="submission" date="2015-03" db="EMBL/GenBank/DDBJ databases">
        <authorList>
            <person name="Ferrari E."/>
            <person name="Walter M.C."/>
            <person name="Huptas C."/>
            <person name="Scherer S."/>
            <person name="Mueller-Herbst S."/>
        </authorList>
    </citation>
    <scope>NUCLEOTIDE SEQUENCE [LARGE SCALE GENOMIC DNA]</scope>
    <source>
        <strain evidence="5">LWP01</strain>
    </source>
</reference>
<dbReference type="Pfam" id="PF00149">
    <property type="entry name" value="Metallophos"/>
    <property type="match status" value="1"/>
</dbReference>
<dbReference type="GO" id="GO:0009245">
    <property type="term" value="P:lipid A biosynthetic process"/>
    <property type="evidence" value="ECO:0007669"/>
    <property type="project" value="TreeGrafter"/>
</dbReference>
<evidence type="ECO:0000256" key="2">
    <source>
        <dbReference type="ARBA" id="ARBA00022801"/>
    </source>
</evidence>
<dbReference type="PANTHER" id="PTHR31302">
    <property type="entry name" value="TRANSMEMBRANE PROTEIN WITH METALLOPHOSPHOESTERASE DOMAIN-RELATED"/>
    <property type="match status" value="1"/>
</dbReference>
<proteinExistence type="predicted"/>
<dbReference type="Gene3D" id="3.60.21.10">
    <property type="match status" value="1"/>
</dbReference>
<dbReference type="InterPro" id="IPR051158">
    <property type="entry name" value="Metallophosphoesterase_sf"/>
</dbReference>
<dbReference type="KEGG" id="lwi:UE46_05770"/>
<dbReference type="CDD" id="cd07385">
    <property type="entry name" value="MPP_YkuE_C"/>
    <property type="match status" value="1"/>
</dbReference>
<dbReference type="GO" id="GO:0008758">
    <property type="term" value="F:UDP-2,3-diacylglucosamine hydrolase activity"/>
    <property type="evidence" value="ECO:0007669"/>
    <property type="project" value="TreeGrafter"/>
</dbReference>
<dbReference type="EMBL" id="CP011102">
    <property type="protein sequence ID" value="AQY50587.1"/>
    <property type="molecule type" value="Genomic_DNA"/>
</dbReference>
<feature type="domain" description="Calcineurin-like phosphoesterase" evidence="3">
    <location>
        <begin position="46"/>
        <end position="226"/>
    </location>
</feature>
<evidence type="ECO:0000256" key="1">
    <source>
        <dbReference type="ARBA" id="ARBA00022723"/>
    </source>
</evidence>
<sequence>MKNNFLKVAGALTLVFTGYAYLSTKRLTATEYTVSSAKIAPELDGFRVMQLSDIHGSTFGRYNHTLIRKVYELAPDLIVVTGDLLDGDEGINTALTLMRKLMRICPVYYVTGNHEARSANLEDLLPALEKSGIVYLKNQHVYIERDGKTFALAGIDDPSMQIEKFHDYSLEEEIDLEETIVREEIEEATAGIPESIFTFLLSHRPEKWPIYQDTPVDLVCCGHAHGGQVRLPFTEGLFAPHQGLMPKLTAGMHEENDTTMIVSRGIGNATIVPRVFNDPDIPIIRLQHKE</sequence>
<name>A0A1S7FT90_9LIST</name>
<evidence type="ECO:0000313" key="5">
    <source>
        <dbReference type="Proteomes" id="UP000223060"/>
    </source>
</evidence>
<organism evidence="4 5">
    <name type="scientific">Listeria weihenstephanensis</name>
    <dbReference type="NCBI Taxonomy" id="1006155"/>
    <lineage>
        <taxon>Bacteria</taxon>
        <taxon>Bacillati</taxon>
        <taxon>Bacillota</taxon>
        <taxon>Bacilli</taxon>
        <taxon>Bacillales</taxon>
        <taxon>Listeriaceae</taxon>
        <taxon>Listeria</taxon>
    </lineage>
</organism>
<dbReference type="SUPFAM" id="SSF56300">
    <property type="entry name" value="Metallo-dependent phosphatases"/>
    <property type="match status" value="1"/>
</dbReference>
<evidence type="ECO:0000259" key="3">
    <source>
        <dbReference type="Pfam" id="PF00149"/>
    </source>
</evidence>
<gene>
    <name evidence="4" type="ORF">UE46_05770</name>
</gene>
<dbReference type="RefSeq" id="WP_036061115.1">
    <property type="nucleotide sequence ID" value="NZ_CP011102.1"/>
</dbReference>
<dbReference type="PANTHER" id="PTHR31302:SF31">
    <property type="entry name" value="PHOSPHODIESTERASE YAEI"/>
    <property type="match status" value="1"/>
</dbReference>
<protein>
    <submittedName>
        <fullName evidence="4">Serine/threonine protein phosphatase</fullName>
    </submittedName>
</protein>
<keyword evidence="2" id="KW-0378">Hydrolase</keyword>
<dbReference type="GO" id="GO:0016020">
    <property type="term" value="C:membrane"/>
    <property type="evidence" value="ECO:0007669"/>
    <property type="project" value="GOC"/>
</dbReference>
<dbReference type="Proteomes" id="UP000223060">
    <property type="component" value="Chromosome"/>
</dbReference>
<dbReference type="InterPro" id="IPR004843">
    <property type="entry name" value="Calcineurin-like_PHP"/>
</dbReference>
<accession>A0A1S7FT90</accession>
<keyword evidence="5" id="KW-1185">Reference proteome</keyword>
<dbReference type="AlphaFoldDB" id="A0A1S7FT90"/>